<name>C1FI53_MICCC</name>
<dbReference type="AlphaFoldDB" id="C1FI53"/>
<dbReference type="InParanoid" id="C1FI53"/>
<accession>C1FI53</accession>
<reference evidence="2 3" key="1">
    <citation type="journal article" date="2009" name="Science">
        <title>Green evolution and dynamic adaptations revealed by genomes of the marine picoeukaryotes Micromonas.</title>
        <authorList>
            <person name="Worden A.Z."/>
            <person name="Lee J.H."/>
            <person name="Mock T."/>
            <person name="Rouze P."/>
            <person name="Simmons M.P."/>
            <person name="Aerts A.L."/>
            <person name="Allen A.E."/>
            <person name="Cuvelier M.L."/>
            <person name="Derelle E."/>
            <person name="Everett M.V."/>
            <person name="Foulon E."/>
            <person name="Grimwood J."/>
            <person name="Gundlach H."/>
            <person name="Henrissat B."/>
            <person name="Napoli C."/>
            <person name="McDonald S.M."/>
            <person name="Parker M.S."/>
            <person name="Rombauts S."/>
            <person name="Salamov A."/>
            <person name="Von Dassow P."/>
            <person name="Badger J.H."/>
            <person name="Coutinho P.M."/>
            <person name="Demir E."/>
            <person name="Dubchak I."/>
            <person name="Gentemann C."/>
            <person name="Eikrem W."/>
            <person name="Gready J.E."/>
            <person name="John U."/>
            <person name="Lanier W."/>
            <person name="Lindquist E.A."/>
            <person name="Lucas S."/>
            <person name="Mayer K.F."/>
            <person name="Moreau H."/>
            <person name="Not F."/>
            <person name="Otillar R."/>
            <person name="Panaud O."/>
            <person name="Pangilinan J."/>
            <person name="Paulsen I."/>
            <person name="Piegu B."/>
            <person name="Poliakov A."/>
            <person name="Robbens S."/>
            <person name="Schmutz J."/>
            <person name="Toulza E."/>
            <person name="Wyss T."/>
            <person name="Zelensky A."/>
            <person name="Zhou K."/>
            <person name="Armbrust E.V."/>
            <person name="Bhattacharya D."/>
            <person name="Goodenough U.W."/>
            <person name="Van de Peer Y."/>
            <person name="Grigoriev I.V."/>
        </authorList>
    </citation>
    <scope>NUCLEOTIDE SEQUENCE [LARGE SCALE GENOMIC DNA]</scope>
    <source>
        <strain evidence="3">RCC299 / NOUM17</strain>
    </source>
</reference>
<organism evidence="2 3">
    <name type="scientific">Micromonas commoda (strain RCC299 / NOUM17 / CCMP2709)</name>
    <name type="common">Picoplanktonic green alga</name>
    <dbReference type="NCBI Taxonomy" id="296587"/>
    <lineage>
        <taxon>Eukaryota</taxon>
        <taxon>Viridiplantae</taxon>
        <taxon>Chlorophyta</taxon>
        <taxon>Mamiellophyceae</taxon>
        <taxon>Mamiellales</taxon>
        <taxon>Mamiellaceae</taxon>
        <taxon>Micromonas</taxon>
    </lineage>
</organism>
<evidence type="ECO:0008006" key="4">
    <source>
        <dbReference type="Google" id="ProtNLM"/>
    </source>
</evidence>
<dbReference type="GeneID" id="8246683"/>
<feature type="region of interest" description="Disordered" evidence="1">
    <location>
        <begin position="55"/>
        <end position="83"/>
    </location>
</feature>
<protein>
    <recommendedName>
        <fullName evidence="4">PARP catalytic domain-containing protein</fullName>
    </recommendedName>
</protein>
<evidence type="ECO:0000313" key="3">
    <source>
        <dbReference type="Proteomes" id="UP000002009"/>
    </source>
</evidence>
<gene>
    <name evidence="2" type="ORF">MICPUN_113775</name>
</gene>
<dbReference type="Gene3D" id="3.90.175.10">
    <property type="entry name" value="Diphtheria Toxin, domain 1"/>
    <property type="match status" value="1"/>
</dbReference>
<dbReference type="RefSeq" id="XP_002508405.1">
    <property type="nucleotide sequence ID" value="XM_002508359.1"/>
</dbReference>
<dbReference type="Proteomes" id="UP000002009">
    <property type="component" value="Chromosome 10"/>
</dbReference>
<dbReference type="EMBL" id="CP001576">
    <property type="protein sequence ID" value="ACO69663.1"/>
    <property type="molecule type" value="Genomic_DNA"/>
</dbReference>
<dbReference type="KEGG" id="mis:MICPUN_113775"/>
<evidence type="ECO:0000256" key="1">
    <source>
        <dbReference type="SAM" id="MobiDB-lite"/>
    </source>
</evidence>
<sequence length="390" mass="41270">MCPLRPCSNPSAVGVFVRDTASWIAYSPQATEKILAGYSETLGLSVSDLLAGELGAKDGEPGSPRSVLPGAPRASPSSEPGRVDLGSLGLGGGAYVVDIVAGTQVSPRGFARPVLFVFPDARSRERFARALEAGDAKCECAVAAGDAERSKEEQNAERLAPTAWAQIAANTKKEDAIKASAKLAATKAGLKKAWAVRQRQQGRERRLAAAAAELRAKEEEENKAKEVLGKVRKVLDANRHAVHAVATKYARAKVSEVTLDTESPHVKRFVELASSDISGDPDIVLGYHGTSVDRAEAIVTGGFCPTKRVAALGAYFSGVPEESYQHAGKHDSRGSILLVALIRDGYKGANSSERTPDSLRRLAGGDVVSERVAAFEEYACLPLVHVRGVC</sequence>
<proteinExistence type="predicted"/>
<keyword evidence="3" id="KW-1185">Reference proteome</keyword>
<evidence type="ECO:0000313" key="2">
    <source>
        <dbReference type="EMBL" id="ACO69663.1"/>
    </source>
</evidence>